<dbReference type="Proteomes" id="UP000594638">
    <property type="component" value="Unassembled WGS sequence"/>
</dbReference>
<name>A0A8S0TPZ1_OLEEU</name>
<protein>
    <submittedName>
        <fullName evidence="2">Uncharacterized protein</fullName>
    </submittedName>
</protein>
<keyword evidence="3" id="KW-1185">Reference proteome</keyword>
<gene>
    <name evidence="2" type="ORF">OLEA9_A064235</name>
</gene>
<proteinExistence type="predicted"/>
<reference evidence="2 3" key="1">
    <citation type="submission" date="2019-12" db="EMBL/GenBank/DDBJ databases">
        <authorList>
            <person name="Alioto T."/>
            <person name="Alioto T."/>
            <person name="Gomez Garrido J."/>
        </authorList>
    </citation>
    <scope>NUCLEOTIDE SEQUENCE [LARGE SCALE GENOMIC DNA]</scope>
</reference>
<feature type="compositionally biased region" description="Basic and acidic residues" evidence="1">
    <location>
        <begin position="80"/>
        <end position="93"/>
    </location>
</feature>
<accession>A0A8S0TPZ1</accession>
<evidence type="ECO:0000313" key="3">
    <source>
        <dbReference type="Proteomes" id="UP000594638"/>
    </source>
</evidence>
<dbReference type="AlphaFoldDB" id="A0A8S0TPZ1"/>
<sequence length="228" mass="25484">MAQSMKQMQVKGDYPDIYPINTEPTKIVVYITECTKKDMRHRKLTPGIEHAYTKSPFKGANGVKNEENGSPKPEGNGTSEGERKKESQSKGELQDVDYIHGVSKLKNPCSQLVCIGDQRECERSKKNGNQNYDHQNLHVATAIREVFGDSDDEVHAECTVQNQIDNEETVSRPGADKERNYEKKPGPKNVSYETKPKEKAAVPSLVVSTLHPPADPDNVCLISYLLEL</sequence>
<feature type="region of interest" description="Disordered" evidence="1">
    <location>
        <begin position="42"/>
        <end position="93"/>
    </location>
</feature>
<dbReference type="OrthoDB" id="10441306at2759"/>
<feature type="region of interest" description="Disordered" evidence="1">
    <location>
        <begin position="165"/>
        <end position="198"/>
    </location>
</feature>
<comment type="caution">
    <text evidence="2">The sequence shown here is derived from an EMBL/GenBank/DDBJ whole genome shotgun (WGS) entry which is preliminary data.</text>
</comment>
<feature type="compositionally biased region" description="Basic and acidic residues" evidence="1">
    <location>
        <begin position="174"/>
        <end position="185"/>
    </location>
</feature>
<dbReference type="Gramene" id="OE9A064235T1">
    <property type="protein sequence ID" value="OE9A064235C1"/>
    <property type="gene ID" value="OE9A064235"/>
</dbReference>
<dbReference type="EMBL" id="CACTIH010007244">
    <property type="protein sequence ID" value="CAA3005388.1"/>
    <property type="molecule type" value="Genomic_DNA"/>
</dbReference>
<evidence type="ECO:0000256" key="1">
    <source>
        <dbReference type="SAM" id="MobiDB-lite"/>
    </source>
</evidence>
<organism evidence="2 3">
    <name type="scientific">Olea europaea subsp. europaea</name>
    <dbReference type="NCBI Taxonomy" id="158383"/>
    <lineage>
        <taxon>Eukaryota</taxon>
        <taxon>Viridiplantae</taxon>
        <taxon>Streptophyta</taxon>
        <taxon>Embryophyta</taxon>
        <taxon>Tracheophyta</taxon>
        <taxon>Spermatophyta</taxon>
        <taxon>Magnoliopsida</taxon>
        <taxon>eudicotyledons</taxon>
        <taxon>Gunneridae</taxon>
        <taxon>Pentapetalae</taxon>
        <taxon>asterids</taxon>
        <taxon>lamiids</taxon>
        <taxon>Lamiales</taxon>
        <taxon>Oleaceae</taxon>
        <taxon>Oleeae</taxon>
        <taxon>Olea</taxon>
    </lineage>
</organism>
<evidence type="ECO:0000313" key="2">
    <source>
        <dbReference type="EMBL" id="CAA3005388.1"/>
    </source>
</evidence>